<feature type="transmembrane region" description="Helical" evidence="6">
    <location>
        <begin position="99"/>
        <end position="119"/>
    </location>
</feature>
<evidence type="ECO:0000256" key="4">
    <source>
        <dbReference type="ARBA" id="ARBA00022989"/>
    </source>
</evidence>
<evidence type="ECO:0000313" key="8">
    <source>
        <dbReference type="Proteomes" id="UP000322876"/>
    </source>
</evidence>
<dbReference type="GO" id="GO:0043190">
    <property type="term" value="C:ATP-binding cassette (ABC) transporter complex"/>
    <property type="evidence" value="ECO:0007669"/>
    <property type="project" value="TreeGrafter"/>
</dbReference>
<evidence type="ECO:0000256" key="1">
    <source>
        <dbReference type="ARBA" id="ARBA00004651"/>
    </source>
</evidence>
<dbReference type="EMBL" id="VFJB01000005">
    <property type="protein sequence ID" value="KAA0258016.1"/>
    <property type="molecule type" value="Genomic_DNA"/>
</dbReference>
<evidence type="ECO:0000256" key="2">
    <source>
        <dbReference type="ARBA" id="ARBA00022475"/>
    </source>
</evidence>
<organism evidence="7 8">
    <name type="scientific">Deferribacter autotrophicus</name>
    <dbReference type="NCBI Taxonomy" id="500465"/>
    <lineage>
        <taxon>Bacteria</taxon>
        <taxon>Pseudomonadati</taxon>
        <taxon>Deferribacterota</taxon>
        <taxon>Deferribacteres</taxon>
        <taxon>Deferribacterales</taxon>
        <taxon>Deferribacteraceae</taxon>
        <taxon>Deferribacter</taxon>
    </lineage>
</organism>
<keyword evidence="8" id="KW-1185">Reference proteome</keyword>
<evidence type="ECO:0000256" key="6">
    <source>
        <dbReference type="SAM" id="Phobius"/>
    </source>
</evidence>
<keyword evidence="4 6" id="KW-1133">Transmembrane helix</keyword>
<proteinExistence type="predicted"/>
<dbReference type="InterPro" id="IPR005495">
    <property type="entry name" value="LptG/LptF_permease"/>
</dbReference>
<dbReference type="Pfam" id="PF03739">
    <property type="entry name" value="LptF_LptG"/>
    <property type="match status" value="1"/>
</dbReference>
<gene>
    <name evidence="7" type="ORF">FHQ18_06375</name>
</gene>
<keyword evidence="3 6" id="KW-0812">Transmembrane</keyword>
<reference evidence="7 8" key="1">
    <citation type="submission" date="2019-06" db="EMBL/GenBank/DDBJ databases">
        <title>Genomic insights into carbon and energy metabolism of Deferribacter autotrophicus revealed new metabolic traits in the phylum Deferribacteres.</title>
        <authorList>
            <person name="Slobodkin A.I."/>
            <person name="Slobodkina G.B."/>
            <person name="Allioux M."/>
            <person name="Alain K."/>
            <person name="Jebbar M."/>
            <person name="Shadrin V."/>
            <person name="Kublanov I.V."/>
            <person name="Toshchakov S.V."/>
            <person name="Bonch-Osmolovskaya E.A."/>
        </authorList>
    </citation>
    <scope>NUCLEOTIDE SEQUENCE [LARGE SCALE GENOMIC DNA]</scope>
    <source>
        <strain evidence="7 8">SL50</strain>
    </source>
</reference>
<feature type="transmembrane region" description="Helical" evidence="6">
    <location>
        <begin position="160"/>
        <end position="182"/>
    </location>
</feature>
<evidence type="ECO:0000313" key="7">
    <source>
        <dbReference type="EMBL" id="KAA0258016.1"/>
    </source>
</evidence>
<name>A0A5A8F3C6_9BACT</name>
<dbReference type="PANTHER" id="PTHR33529:SF6">
    <property type="entry name" value="YJGP_YJGQ FAMILY PERMEASE"/>
    <property type="match status" value="1"/>
</dbReference>
<dbReference type="OrthoDB" id="9783403at2"/>
<keyword evidence="2" id="KW-1003">Cell membrane</keyword>
<dbReference type="AlphaFoldDB" id="A0A5A8F3C6"/>
<accession>A0A5A8F3C6</accession>
<dbReference type="PANTHER" id="PTHR33529">
    <property type="entry name" value="SLR0882 PROTEIN-RELATED"/>
    <property type="match status" value="1"/>
</dbReference>
<comment type="subcellular location">
    <subcellularLocation>
        <location evidence="1">Cell membrane</location>
        <topology evidence="1">Multi-pass membrane protein</topology>
    </subcellularLocation>
</comment>
<keyword evidence="5 6" id="KW-0472">Membrane</keyword>
<comment type="caution">
    <text evidence="7">The sequence shown here is derived from an EMBL/GenBank/DDBJ whole genome shotgun (WGS) entry which is preliminary data.</text>
</comment>
<dbReference type="GO" id="GO:0015920">
    <property type="term" value="P:lipopolysaccharide transport"/>
    <property type="evidence" value="ECO:0007669"/>
    <property type="project" value="TreeGrafter"/>
</dbReference>
<dbReference type="Proteomes" id="UP000322876">
    <property type="component" value="Unassembled WGS sequence"/>
</dbReference>
<protein>
    <submittedName>
        <fullName evidence="7">LptF/LptG family permease</fullName>
    </submittedName>
</protein>
<evidence type="ECO:0000256" key="5">
    <source>
        <dbReference type="ARBA" id="ARBA00023136"/>
    </source>
</evidence>
<evidence type="ECO:0000256" key="3">
    <source>
        <dbReference type="ARBA" id="ARBA00022692"/>
    </source>
</evidence>
<dbReference type="RefSeq" id="WP_149266337.1">
    <property type="nucleotide sequence ID" value="NZ_VFJB01000005.1"/>
</dbReference>
<sequence length="189" mass="21661">MFDITIYKIKDNNIVKVTKADKAIYNGNNAWTFYNYQSFDTTDIPKLDKSSTSLITVNDTLTQLIKLPSDEPKKLTFKELNKIIKTYESKGLNADKYKLIYYSKISVPLILIVMVIFLIPLSIDISRNYQYIKIASKSLTFSVLFWILQSICLSLGKNGVLTPILANFTSHLIFTFFGLYLITKKEKGL</sequence>